<gene>
    <name evidence="1" type="ORF">S06H3_43003</name>
</gene>
<comment type="caution">
    <text evidence="1">The sequence shown here is derived from an EMBL/GenBank/DDBJ whole genome shotgun (WGS) entry which is preliminary data.</text>
</comment>
<name>X1PKX5_9ZZZZ</name>
<accession>X1PKX5</accession>
<dbReference type="AlphaFoldDB" id="X1PKX5"/>
<evidence type="ECO:0000313" key="1">
    <source>
        <dbReference type="EMBL" id="GAI43186.1"/>
    </source>
</evidence>
<sequence>MFVIGRNVEIKVEEGKLTIVCQIEDVVPSVSWSGDKKYLATTNGATRIPNTDLHLYGRS</sequence>
<proteinExistence type="predicted"/>
<protein>
    <submittedName>
        <fullName evidence="1">Uncharacterized protein</fullName>
    </submittedName>
</protein>
<reference evidence="1" key="1">
    <citation type="journal article" date="2014" name="Front. Microbiol.">
        <title>High frequency of phylogenetically diverse reductive dehalogenase-homologous genes in deep subseafloor sedimentary metagenomes.</title>
        <authorList>
            <person name="Kawai M."/>
            <person name="Futagami T."/>
            <person name="Toyoda A."/>
            <person name="Takaki Y."/>
            <person name="Nishi S."/>
            <person name="Hori S."/>
            <person name="Arai W."/>
            <person name="Tsubouchi T."/>
            <person name="Morono Y."/>
            <person name="Uchiyama I."/>
            <person name="Ito T."/>
            <person name="Fujiyama A."/>
            <person name="Inagaki F."/>
            <person name="Takami H."/>
        </authorList>
    </citation>
    <scope>NUCLEOTIDE SEQUENCE</scope>
    <source>
        <strain evidence="1">Expedition CK06-06</strain>
    </source>
</reference>
<dbReference type="EMBL" id="BARV01026637">
    <property type="protein sequence ID" value="GAI43186.1"/>
    <property type="molecule type" value="Genomic_DNA"/>
</dbReference>
<organism evidence="1">
    <name type="scientific">marine sediment metagenome</name>
    <dbReference type="NCBI Taxonomy" id="412755"/>
    <lineage>
        <taxon>unclassified sequences</taxon>
        <taxon>metagenomes</taxon>
        <taxon>ecological metagenomes</taxon>
    </lineage>
</organism>